<organism evidence="1">
    <name type="scientific">Opuntia streptacantha</name>
    <name type="common">Prickly pear cactus</name>
    <name type="synonym">Opuntia cardona</name>
    <dbReference type="NCBI Taxonomy" id="393608"/>
    <lineage>
        <taxon>Eukaryota</taxon>
        <taxon>Viridiplantae</taxon>
        <taxon>Streptophyta</taxon>
        <taxon>Embryophyta</taxon>
        <taxon>Tracheophyta</taxon>
        <taxon>Spermatophyta</taxon>
        <taxon>Magnoliopsida</taxon>
        <taxon>eudicotyledons</taxon>
        <taxon>Gunneridae</taxon>
        <taxon>Pentapetalae</taxon>
        <taxon>Caryophyllales</taxon>
        <taxon>Cactineae</taxon>
        <taxon>Cactaceae</taxon>
        <taxon>Opuntioideae</taxon>
        <taxon>Opuntia</taxon>
    </lineage>
</organism>
<sequence>MGSQHASPGLEKLAQDTSLLLVQPPQIQIPSDTHPQILQEQSILHPNWPPREPYLLRGRGPLHLHTLLGHPHRCQIQLRGRGHPHLHPLPGHLHRCRIHQQNNNCHPKR</sequence>
<reference evidence="1" key="2">
    <citation type="submission" date="2020-07" db="EMBL/GenBank/DDBJ databases">
        <authorList>
            <person name="Vera ALvarez R."/>
            <person name="Arias-Moreno D.M."/>
            <person name="Jimenez-Jacinto V."/>
            <person name="Jimenez-Bremont J.F."/>
            <person name="Swaminathan K."/>
            <person name="Moose S.P."/>
            <person name="Guerrero-Gonzalez M.L."/>
            <person name="Marino-Ramirez L."/>
            <person name="Landsman D."/>
            <person name="Rodriguez-Kessler M."/>
            <person name="Delgado-Sanchez P."/>
        </authorList>
    </citation>
    <scope>NUCLEOTIDE SEQUENCE</scope>
    <source>
        <tissue evidence="1">Cladode</tissue>
    </source>
</reference>
<reference evidence="1" key="1">
    <citation type="journal article" date="2013" name="J. Plant Res.">
        <title>Effect of fungi and light on seed germination of three Opuntia species from semiarid lands of central Mexico.</title>
        <authorList>
            <person name="Delgado-Sanchez P."/>
            <person name="Jimenez-Bremont J.F."/>
            <person name="Guerrero-Gonzalez Mde L."/>
            <person name="Flores J."/>
        </authorList>
    </citation>
    <scope>NUCLEOTIDE SEQUENCE</scope>
    <source>
        <tissue evidence="1">Cladode</tissue>
    </source>
</reference>
<name>A0A7C8Z7P2_OPUST</name>
<dbReference type="EMBL" id="GISG01098978">
    <property type="protein sequence ID" value="MBA4636214.1"/>
    <property type="molecule type" value="Transcribed_RNA"/>
</dbReference>
<evidence type="ECO:0000313" key="1">
    <source>
        <dbReference type="EMBL" id="MBA4636214.1"/>
    </source>
</evidence>
<proteinExistence type="predicted"/>
<protein>
    <submittedName>
        <fullName evidence="1">Uncharacterized protein</fullName>
    </submittedName>
</protein>
<accession>A0A7C8Z7P2</accession>
<dbReference type="AlphaFoldDB" id="A0A7C8Z7P2"/>